<dbReference type="PROSITE" id="PS51406">
    <property type="entry name" value="FIBRINOGEN_C_2"/>
    <property type="match status" value="1"/>
</dbReference>
<comment type="subcellular location">
    <subcellularLocation>
        <location evidence="1">Secreted</location>
    </subcellularLocation>
</comment>
<gene>
    <name evidence="8" type="ORF">D9C73_022393</name>
</gene>
<dbReference type="CDD" id="cd14686">
    <property type="entry name" value="bZIP"/>
    <property type="match status" value="1"/>
</dbReference>
<dbReference type="GO" id="GO:0005577">
    <property type="term" value="C:fibrinogen complex"/>
    <property type="evidence" value="ECO:0007669"/>
    <property type="project" value="TreeGrafter"/>
</dbReference>
<dbReference type="GO" id="GO:0030674">
    <property type="term" value="F:protein-macromolecule adaptor activity"/>
    <property type="evidence" value="ECO:0007669"/>
    <property type="project" value="TreeGrafter"/>
</dbReference>
<keyword evidence="2" id="KW-0964">Secreted</keyword>
<evidence type="ECO:0000256" key="5">
    <source>
        <dbReference type="SAM" id="Coils"/>
    </source>
</evidence>
<feature type="domain" description="Fibrinogen C-terminal" evidence="7">
    <location>
        <begin position="317"/>
        <end position="538"/>
    </location>
</feature>
<dbReference type="CDD" id="cd00087">
    <property type="entry name" value="FReD"/>
    <property type="match status" value="1"/>
</dbReference>
<dbReference type="InterPro" id="IPR014716">
    <property type="entry name" value="Fibrinogen_a/b/g_C_1"/>
</dbReference>
<dbReference type="SUPFAM" id="SSF56496">
    <property type="entry name" value="Fibrinogen C-terminal domain-like"/>
    <property type="match status" value="1"/>
</dbReference>
<dbReference type="AlphaFoldDB" id="A0A4U5VLH4"/>
<dbReference type="Pfam" id="PF00147">
    <property type="entry name" value="Fibrinogen_C"/>
    <property type="match status" value="1"/>
</dbReference>
<dbReference type="GO" id="GO:0005201">
    <property type="term" value="F:extracellular matrix structural constituent"/>
    <property type="evidence" value="ECO:0007669"/>
    <property type="project" value="TreeGrafter"/>
</dbReference>
<sequence length="545" mass="62140">MTPSVDPEETDSTVRGKDTECFGMKWCSMLLTVVLLTGWCCQSVSGDFVTSDEHPDVGHDEDVHPNTLTETVGDVLDMDIQTSRDVLDTNIETDWDIRDNYEDADWHPPSSHLETHSDLSPEAPPVIHSSKTAVDDSAVQTFNQTAGSSSEHCGEYGSQLTSNGQCRFIATLPPVRVGTSQKRCPDMFRCTEDISHWLHENQNRKDQLEELRGTVSELQEELRDHRHRVKTLELQVEESVRLNSTFDQRLHSLELRHAEVNMLLHVHEALLYELQAHLHNVSATVRSMSRMNTGCTIKVIRTTPLLNMRDTLPPDGQYLSLCPSDCASLYHNGVRRSGVYNIALTPGTTLPVYCDMETEGGGWMVFQRRRDGSVSFNRGWSEYRGGFGDPRGEHWLGNQQLHLLSNHGHYSLRIDLQDWSHAHKHALYHTFRIDNEENRYRLHVSGFSGTVEDSFGWYHNQQSFSTPDTGNICAEISHAGWWFHQCFYANLNGVYYKGGRYSLKAQNLLGPDGIVWFSWKDSDFYSLKAVTMMIRPRNFRPHLSP</sequence>
<dbReference type="PANTHER" id="PTHR47221:SF5">
    <property type="entry name" value="FIBRINOGEN C-TERMINAL DOMAIN-CONTAINING PROTEIN"/>
    <property type="match status" value="1"/>
</dbReference>
<dbReference type="EMBL" id="CM014097">
    <property type="protein sequence ID" value="TKS89176.1"/>
    <property type="molecule type" value="Genomic_DNA"/>
</dbReference>
<name>A0A4U5VLH4_COLLU</name>
<keyword evidence="5" id="KW-0175">Coiled coil</keyword>
<dbReference type="Proteomes" id="UP000298787">
    <property type="component" value="Chromosome 20"/>
</dbReference>
<dbReference type="GO" id="GO:0034116">
    <property type="term" value="P:positive regulation of heterotypic cell-cell adhesion"/>
    <property type="evidence" value="ECO:0007669"/>
    <property type="project" value="TreeGrafter"/>
</dbReference>
<dbReference type="SMART" id="SM00186">
    <property type="entry name" value="FBG"/>
    <property type="match status" value="1"/>
</dbReference>
<dbReference type="InterPro" id="IPR036056">
    <property type="entry name" value="Fibrinogen-like_C"/>
</dbReference>
<evidence type="ECO:0000259" key="7">
    <source>
        <dbReference type="PROSITE" id="PS51406"/>
    </source>
</evidence>
<feature type="coiled-coil region" evidence="5">
    <location>
        <begin position="201"/>
        <end position="235"/>
    </location>
</feature>
<organism evidence="8 9">
    <name type="scientific">Collichthys lucidus</name>
    <name type="common">Big head croaker</name>
    <name type="synonym">Sciaena lucida</name>
    <dbReference type="NCBI Taxonomy" id="240159"/>
    <lineage>
        <taxon>Eukaryota</taxon>
        <taxon>Metazoa</taxon>
        <taxon>Chordata</taxon>
        <taxon>Craniata</taxon>
        <taxon>Vertebrata</taxon>
        <taxon>Euteleostomi</taxon>
        <taxon>Actinopterygii</taxon>
        <taxon>Neopterygii</taxon>
        <taxon>Teleostei</taxon>
        <taxon>Neoteleostei</taxon>
        <taxon>Acanthomorphata</taxon>
        <taxon>Eupercaria</taxon>
        <taxon>Sciaenidae</taxon>
        <taxon>Collichthys</taxon>
    </lineage>
</organism>
<evidence type="ECO:0000313" key="9">
    <source>
        <dbReference type="Proteomes" id="UP000298787"/>
    </source>
</evidence>
<dbReference type="GO" id="GO:0072377">
    <property type="term" value="P:blood coagulation, common pathway"/>
    <property type="evidence" value="ECO:0007669"/>
    <property type="project" value="TreeGrafter"/>
</dbReference>
<evidence type="ECO:0000313" key="8">
    <source>
        <dbReference type="EMBL" id="TKS89176.1"/>
    </source>
</evidence>
<evidence type="ECO:0000256" key="2">
    <source>
        <dbReference type="ARBA" id="ARBA00022525"/>
    </source>
</evidence>
<evidence type="ECO:0000256" key="1">
    <source>
        <dbReference type="ARBA" id="ARBA00004613"/>
    </source>
</evidence>
<dbReference type="Gene3D" id="3.90.215.10">
    <property type="entry name" value="Gamma Fibrinogen, chain A, domain 1"/>
    <property type="match status" value="1"/>
</dbReference>
<feature type="region of interest" description="Disordered" evidence="6">
    <location>
        <begin position="102"/>
        <end position="128"/>
    </location>
</feature>
<dbReference type="InterPro" id="IPR037579">
    <property type="entry name" value="FIB_ANG-like"/>
</dbReference>
<evidence type="ECO:0000256" key="6">
    <source>
        <dbReference type="SAM" id="MobiDB-lite"/>
    </source>
</evidence>
<dbReference type="InterPro" id="IPR002181">
    <property type="entry name" value="Fibrinogen_a/b/g_C_dom"/>
</dbReference>
<dbReference type="STRING" id="240159.A0A4U5VLH4"/>
<proteinExistence type="predicted"/>
<keyword evidence="9" id="KW-1185">Reference proteome</keyword>
<reference evidence="8 9" key="1">
    <citation type="submission" date="2019-01" db="EMBL/GenBank/DDBJ databases">
        <title>Genome Assembly of Collichthys lucidus.</title>
        <authorList>
            <person name="Cai M."/>
            <person name="Xiao S."/>
        </authorList>
    </citation>
    <scope>NUCLEOTIDE SEQUENCE [LARGE SCALE GENOMIC DNA]</scope>
    <source>
        <strain evidence="8">JT15FE1705JMU</strain>
        <tissue evidence="8">Muscle</tissue>
    </source>
</reference>
<dbReference type="GO" id="GO:0042730">
    <property type="term" value="P:fibrinolysis"/>
    <property type="evidence" value="ECO:0007669"/>
    <property type="project" value="TreeGrafter"/>
</dbReference>
<evidence type="ECO:0000256" key="4">
    <source>
        <dbReference type="ARBA" id="ARBA00023180"/>
    </source>
</evidence>
<dbReference type="NCBIfam" id="NF040941">
    <property type="entry name" value="GGGWT_bact"/>
    <property type="match status" value="1"/>
</dbReference>
<accession>A0A4U5VLH4</accession>
<evidence type="ECO:0000256" key="3">
    <source>
        <dbReference type="ARBA" id="ARBA00023157"/>
    </source>
</evidence>
<dbReference type="InterPro" id="IPR020837">
    <property type="entry name" value="Fibrinogen_CS"/>
</dbReference>
<protein>
    <submittedName>
        <fullName evidence="8">Angiopoietin-2</fullName>
    </submittedName>
</protein>
<keyword evidence="4" id="KW-0325">Glycoprotein</keyword>
<dbReference type="PANTHER" id="PTHR47221">
    <property type="entry name" value="FIBRINOGEN ALPHA CHAIN"/>
    <property type="match status" value="1"/>
</dbReference>
<keyword evidence="3" id="KW-1015">Disulfide bond</keyword>
<dbReference type="PROSITE" id="PS00514">
    <property type="entry name" value="FIBRINOGEN_C_1"/>
    <property type="match status" value="1"/>
</dbReference>
<dbReference type="GO" id="GO:0070527">
    <property type="term" value="P:platelet aggregation"/>
    <property type="evidence" value="ECO:0007669"/>
    <property type="project" value="TreeGrafter"/>
</dbReference>